<dbReference type="PANTHER" id="PTHR24264">
    <property type="entry name" value="TRYPSIN-RELATED"/>
    <property type="match status" value="1"/>
</dbReference>
<dbReference type="InterPro" id="IPR050127">
    <property type="entry name" value="Serine_Proteases_S1"/>
</dbReference>
<protein>
    <recommendedName>
        <fullName evidence="7">Peptidase S1 domain-containing protein</fullName>
    </recommendedName>
</protein>
<evidence type="ECO:0000256" key="5">
    <source>
        <dbReference type="ARBA" id="ARBA00022825"/>
    </source>
</evidence>
<dbReference type="Gene3D" id="2.40.10.10">
    <property type="entry name" value="Trypsin-like serine proteases"/>
    <property type="match status" value="2"/>
</dbReference>
<dbReference type="InterPro" id="IPR001254">
    <property type="entry name" value="Trypsin_dom"/>
</dbReference>
<dbReference type="PANTHER" id="PTHR24264:SF15">
    <property type="entry name" value="RIKEN CDNA 2210010C04 GENE"/>
    <property type="match status" value="1"/>
</dbReference>
<keyword evidence="3" id="KW-0645">Protease</keyword>
<sequence>MWVLSASQCYQPTVWIRLGEVNITISKGTEQFIVPDKVFRHRNYNSRNLDNDIMLIKLASELTLNSKVKALSLPTDCAAPGTSCLISGGGNNPSSGANMAHLPKCRNAPILTATQCRKDYQGEITDNMNCIGCLENDKDYCQAASGTPVVCNGELQGIVSRGHGQALKNAIIAYTKVCHYMDWISSIIAAN</sequence>
<evidence type="ECO:0000256" key="6">
    <source>
        <dbReference type="ARBA" id="ARBA00023157"/>
    </source>
</evidence>
<dbReference type="InterPro" id="IPR043504">
    <property type="entry name" value="Peptidase_S1_PA_chymotrypsin"/>
</dbReference>
<dbReference type="EMBL" id="CATNWA010020056">
    <property type="protein sequence ID" value="CAI9616372.1"/>
    <property type="molecule type" value="Genomic_DNA"/>
</dbReference>
<dbReference type="SUPFAM" id="SSF50494">
    <property type="entry name" value="Trypsin-like serine proteases"/>
    <property type="match status" value="1"/>
</dbReference>
<evidence type="ECO:0000313" key="8">
    <source>
        <dbReference type="EMBL" id="CAI9616372.1"/>
    </source>
</evidence>
<keyword evidence="6" id="KW-1015">Disulfide bond</keyword>
<comment type="caution">
    <text evidence="8">The sequence shown here is derived from an EMBL/GenBank/DDBJ whole genome shotgun (WGS) entry which is preliminary data.</text>
</comment>
<organism evidence="8 9">
    <name type="scientific">Staurois parvus</name>
    <dbReference type="NCBI Taxonomy" id="386267"/>
    <lineage>
        <taxon>Eukaryota</taxon>
        <taxon>Metazoa</taxon>
        <taxon>Chordata</taxon>
        <taxon>Craniata</taxon>
        <taxon>Vertebrata</taxon>
        <taxon>Euteleostomi</taxon>
        <taxon>Amphibia</taxon>
        <taxon>Batrachia</taxon>
        <taxon>Anura</taxon>
        <taxon>Neobatrachia</taxon>
        <taxon>Ranoidea</taxon>
        <taxon>Ranidae</taxon>
        <taxon>Staurois</taxon>
    </lineage>
</organism>
<evidence type="ECO:0000256" key="1">
    <source>
        <dbReference type="ARBA" id="ARBA00004613"/>
    </source>
</evidence>
<keyword evidence="4" id="KW-0378">Hydrolase</keyword>
<reference evidence="8" key="1">
    <citation type="submission" date="2023-05" db="EMBL/GenBank/DDBJ databases">
        <authorList>
            <person name="Stuckert A."/>
        </authorList>
    </citation>
    <scope>NUCLEOTIDE SEQUENCE</scope>
</reference>
<evidence type="ECO:0000256" key="4">
    <source>
        <dbReference type="ARBA" id="ARBA00022801"/>
    </source>
</evidence>
<dbReference type="InterPro" id="IPR009003">
    <property type="entry name" value="Peptidase_S1_PA"/>
</dbReference>
<evidence type="ECO:0000256" key="2">
    <source>
        <dbReference type="ARBA" id="ARBA00022525"/>
    </source>
</evidence>
<keyword evidence="9" id="KW-1185">Reference proteome</keyword>
<evidence type="ECO:0000259" key="7">
    <source>
        <dbReference type="PROSITE" id="PS50240"/>
    </source>
</evidence>
<feature type="domain" description="Peptidase S1" evidence="7">
    <location>
        <begin position="1"/>
        <end position="189"/>
    </location>
</feature>
<dbReference type="SMART" id="SM00020">
    <property type="entry name" value="Tryp_SPc"/>
    <property type="match status" value="1"/>
</dbReference>
<dbReference type="PROSITE" id="PS50240">
    <property type="entry name" value="TRYPSIN_DOM"/>
    <property type="match status" value="1"/>
</dbReference>
<keyword evidence="2" id="KW-0964">Secreted</keyword>
<name>A0ABN9H6S5_9NEOB</name>
<dbReference type="CDD" id="cd00190">
    <property type="entry name" value="Tryp_SPc"/>
    <property type="match status" value="1"/>
</dbReference>
<gene>
    <name evidence="8" type="ORF">SPARVUS_LOCUS15367460</name>
</gene>
<accession>A0ABN9H6S5</accession>
<evidence type="ECO:0000256" key="3">
    <source>
        <dbReference type="ARBA" id="ARBA00022670"/>
    </source>
</evidence>
<dbReference type="Proteomes" id="UP001162483">
    <property type="component" value="Unassembled WGS sequence"/>
</dbReference>
<comment type="subcellular location">
    <subcellularLocation>
        <location evidence="1">Secreted</location>
    </subcellularLocation>
</comment>
<keyword evidence="5" id="KW-0720">Serine protease</keyword>
<dbReference type="Pfam" id="PF00089">
    <property type="entry name" value="Trypsin"/>
    <property type="match status" value="1"/>
</dbReference>
<proteinExistence type="predicted"/>
<evidence type="ECO:0000313" key="9">
    <source>
        <dbReference type="Proteomes" id="UP001162483"/>
    </source>
</evidence>